<dbReference type="EMBL" id="JBBUTF010000007">
    <property type="protein sequence ID" value="MEK8026072.1"/>
    <property type="molecule type" value="Genomic_DNA"/>
</dbReference>
<reference evidence="17 18" key="1">
    <citation type="submission" date="2024-04" db="EMBL/GenBank/DDBJ databases">
        <title>Novel species of the genus Ideonella isolated from streams.</title>
        <authorList>
            <person name="Lu H."/>
        </authorList>
    </citation>
    <scope>NUCLEOTIDE SEQUENCE [LARGE SCALE GENOMIC DNA]</scope>
    <source>
        <strain evidence="17 18">BYS139W</strain>
    </source>
</reference>
<dbReference type="InterPro" id="IPR037006">
    <property type="entry name" value="CheA-like_homodim_sf"/>
</dbReference>
<dbReference type="SMART" id="SM01231">
    <property type="entry name" value="H-kinase_dim"/>
    <property type="match status" value="1"/>
</dbReference>
<name>A0ABU9BAP7_9BURK</name>
<dbReference type="GO" id="GO:0004673">
    <property type="term" value="F:protein histidine kinase activity"/>
    <property type="evidence" value="ECO:0007669"/>
    <property type="project" value="UniProtKB-EC"/>
</dbReference>
<evidence type="ECO:0000256" key="11">
    <source>
        <dbReference type="ARBA" id="ARBA00035100"/>
    </source>
</evidence>
<evidence type="ECO:0000256" key="10">
    <source>
        <dbReference type="ARBA" id="ARBA00023012"/>
    </source>
</evidence>
<dbReference type="InterPro" id="IPR036641">
    <property type="entry name" value="HPT_dom_sf"/>
</dbReference>
<keyword evidence="6 17" id="KW-0808">Transferase</keyword>
<feature type="modified residue" description="Phosphohistidine" evidence="12">
    <location>
        <position position="54"/>
    </location>
</feature>
<evidence type="ECO:0000313" key="18">
    <source>
        <dbReference type="Proteomes" id="UP001368500"/>
    </source>
</evidence>
<dbReference type="SMART" id="SM00260">
    <property type="entry name" value="CheW"/>
    <property type="match status" value="1"/>
</dbReference>
<dbReference type="PROSITE" id="PS50894">
    <property type="entry name" value="HPT"/>
    <property type="match status" value="1"/>
</dbReference>
<protein>
    <recommendedName>
        <fullName evidence="3">Chemotaxis protein CheA</fullName>
        <ecNumber evidence="2">2.7.13.3</ecNumber>
    </recommendedName>
</protein>
<evidence type="ECO:0000256" key="2">
    <source>
        <dbReference type="ARBA" id="ARBA00012438"/>
    </source>
</evidence>
<evidence type="ECO:0000256" key="13">
    <source>
        <dbReference type="SAM" id="MobiDB-lite"/>
    </source>
</evidence>
<dbReference type="SUPFAM" id="SSF47384">
    <property type="entry name" value="Homodimeric domain of signal transducing histidine kinase"/>
    <property type="match status" value="1"/>
</dbReference>
<dbReference type="SMART" id="SM00073">
    <property type="entry name" value="HPT"/>
    <property type="match status" value="1"/>
</dbReference>
<evidence type="ECO:0000256" key="8">
    <source>
        <dbReference type="ARBA" id="ARBA00022777"/>
    </source>
</evidence>
<dbReference type="InterPro" id="IPR036061">
    <property type="entry name" value="CheW-like_dom_sf"/>
</dbReference>
<evidence type="ECO:0000259" key="16">
    <source>
        <dbReference type="PROSITE" id="PS50894"/>
    </source>
</evidence>
<feature type="region of interest" description="Disordered" evidence="13">
    <location>
        <begin position="301"/>
        <end position="345"/>
    </location>
</feature>
<comment type="caution">
    <text evidence="17">The sequence shown here is derived from an EMBL/GenBank/DDBJ whole genome shotgun (WGS) entry which is preliminary data.</text>
</comment>
<dbReference type="Gene3D" id="3.30.565.10">
    <property type="entry name" value="Histidine kinase-like ATPase, C-terminal domain"/>
    <property type="match status" value="1"/>
</dbReference>
<dbReference type="Pfam" id="PF02518">
    <property type="entry name" value="HATPase_c"/>
    <property type="match status" value="1"/>
</dbReference>
<gene>
    <name evidence="17" type="ORF">AACH11_08870</name>
</gene>
<dbReference type="SUPFAM" id="SSF55874">
    <property type="entry name" value="ATPase domain of HSP90 chaperone/DNA topoisomerase II/histidine kinase"/>
    <property type="match status" value="1"/>
</dbReference>
<feature type="domain" description="HPt" evidence="16">
    <location>
        <begin position="7"/>
        <end position="111"/>
    </location>
</feature>
<dbReference type="Proteomes" id="UP001368500">
    <property type="component" value="Unassembled WGS sequence"/>
</dbReference>
<keyword evidence="18" id="KW-1185">Reference proteome</keyword>
<dbReference type="RefSeq" id="WP_341373858.1">
    <property type="nucleotide sequence ID" value="NZ_JBBUTF010000007.1"/>
</dbReference>
<feature type="compositionally biased region" description="Basic and acidic residues" evidence="13">
    <location>
        <begin position="321"/>
        <end position="345"/>
    </location>
</feature>
<dbReference type="InterPro" id="IPR005467">
    <property type="entry name" value="His_kinase_dom"/>
</dbReference>
<keyword evidence="5 12" id="KW-0597">Phosphoprotein</keyword>
<dbReference type="Pfam" id="PF02895">
    <property type="entry name" value="H-kinase_dim"/>
    <property type="match status" value="1"/>
</dbReference>
<evidence type="ECO:0000256" key="9">
    <source>
        <dbReference type="ARBA" id="ARBA00022840"/>
    </source>
</evidence>
<keyword evidence="10" id="KW-0902">Two-component regulatory system</keyword>
<dbReference type="InterPro" id="IPR002545">
    <property type="entry name" value="CheW-lke_dom"/>
</dbReference>
<dbReference type="Gene3D" id="1.20.120.160">
    <property type="entry name" value="HPT domain"/>
    <property type="match status" value="1"/>
</dbReference>
<feature type="domain" description="Histidine kinase" evidence="14">
    <location>
        <begin position="392"/>
        <end position="593"/>
    </location>
</feature>
<evidence type="ECO:0000256" key="4">
    <source>
        <dbReference type="ARBA" id="ARBA00022500"/>
    </source>
</evidence>
<dbReference type="InterPro" id="IPR036890">
    <property type="entry name" value="HATPase_C_sf"/>
</dbReference>
<sequence>MHTQDDDDEIIAAARAGFLDEALEMLAQFEQALLVMESQPEDHENLNAAFRAAHTIKGSAGLFGFDAVVAFTHEAETLLEVLRSGQRKVDEHVAAALLESRDLIEALLDEVRTGQTQTGLAERSASLGARLRALMPGSTSATTATGSPTAAAVAVAEEVTEGPRPWQVSLRFGADALRNGLDPLAFLRYLATRGTAMQCTTLVDGVPALEALDPEGCCLGFEVRLMTEEGRRTIEDVFSFCLDDCDLVIVGPDDGPAAWQELLERRHADADGQASLLALWADQGVSLPLRRLDAEAAAALQPASGVDGSGSDTPAGGALAVERRAEPAGGDRRAPPRDRRSGAAEETRFIRVRADKLDRLIDLIGELVIASSGAQLVAQTEQSPRFAEAALRIHDLVQEARDGALGLRMVPIGETFARFNRVVRDVSKQLAKDVELIITGGDTELDKSMVETIADPLMHLVRNSLDHGIESAEDRVAVGKPAQGKLALHAYHESGAINIEVSDDGRGLNRDKILAKALERGLIAADAALSDEEIYGLIFAPGFSTADAVTNLSGRGVGMDVVKRNIESLRGQIRIASTPGHGATMQIRLPLTLAIIDGFLTSVGGVSYVMPLELVAECLEVPHECIEDPERVSGHFDLRGEVLPYLDLCRFYRHQPAATGTRRSLVLVRDGASRVGLIVDRLHGEHQTVIKPLGQVFQHIKGLAGSTILGSGEVALILDVPALLDLATGQRRAALAALSRHS</sequence>
<evidence type="ECO:0000313" key="17">
    <source>
        <dbReference type="EMBL" id="MEK8026072.1"/>
    </source>
</evidence>
<dbReference type="InterPro" id="IPR008207">
    <property type="entry name" value="Sig_transdc_His_kin_Hpt_dom"/>
</dbReference>
<keyword evidence="8" id="KW-0418">Kinase</keyword>
<dbReference type="CDD" id="cd16916">
    <property type="entry name" value="HATPase_CheA-like"/>
    <property type="match status" value="1"/>
</dbReference>
<evidence type="ECO:0000256" key="12">
    <source>
        <dbReference type="PROSITE-ProRule" id="PRU00110"/>
    </source>
</evidence>
<evidence type="ECO:0000256" key="7">
    <source>
        <dbReference type="ARBA" id="ARBA00022741"/>
    </source>
</evidence>
<dbReference type="Pfam" id="PF01627">
    <property type="entry name" value="Hpt"/>
    <property type="match status" value="1"/>
</dbReference>
<dbReference type="EC" id="2.7.13.3" evidence="2"/>
<dbReference type="InterPro" id="IPR036097">
    <property type="entry name" value="HisK_dim/P_sf"/>
</dbReference>
<keyword evidence="7" id="KW-0547">Nucleotide-binding</keyword>
<evidence type="ECO:0000259" key="14">
    <source>
        <dbReference type="PROSITE" id="PS50109"/>
    </source>
</evidence>
<dbReference type="SMART" id="SM00387">
    <property type="entry name" value="HATPase_c"/>
    <property type="match status" value="1"/>
</dbReference>
<dbReference type="Gene3D" id="2.30.30.40">
    <property type="entry name" value="SH3 Domains"/>
    <property type="match status" value="1"/>
</dbReference>
<comment type="catalytic activity">
    <reaction evidence="1">
        <text>ATP + protein L-histidine = ADP + protein N-phospho-L-histidine.</text>
        <dbReference type="EC" id="2.7.13.3"/>
    </reaction>
</comment>
<keyword evidence="4" id="KW-0145">Chemotaxis</keyword>
<evidence type="ECO:0000256" key="3">
    <source>
        <dbReference type="ARBA" id="ARBA00021495"/>
    </source>
</evidence>
<dbReference type="Pfam" id="PF01584">
    <property type="entry name" value="CheW"/>
    <property type="match status" value="1"/>
</dbReference>
<organism evidence="17 18">
    <name type="scientific">Pseudaquabacterium rugosum</name>
    <dbReference type="NCBI Taxonomy" id="2984194"/>
    <lineage>
        <taxon>Bacteria</taxon>
        <taxon>Pseudomonadati</taxon>
        <taxon>Pseudomonadota</taxon>
        <taxon>Betaproteobacteria</taxon>
        <taxon>Burkholderiales</taxon>
        <taxon>Sphaerotilaceae</taxon>
        <taxon>Pseudaquabacterium</taxon>
    </lineage>
</organism>
<accession>A0ABU9BAP7</accession>
<dbReference type="InterPro" id="IPR003594">
    <property type="entry name" value="HATPase_dom"/>
</dbReference>
<dbReference type="InterPro" id="IPR004358">
    <property type="entry name" value="Sig_transdc_His_kin-like_C"/>
</dbReference>
<evidence type="ECO:0000256" key="5">
    <source>
        <dbReference type="ARBA" id="ARBA00022553"/>
    </source>
</evidence>
<dbReference type="PANTHER" id="PTHR43395">
    <property type="entry name" value="SENSOR HISTIDINE KINASE CHEA"/>
    <property type="match status" value="1"/>
</dbReference>
<dbReference type="Gene3D" id="1.10.287.560">
    <property type="entry name" value="Histidine kinase CheA-like, homodimeric domain"/>
    <property type="match status" value="1"/>
</dbReference>
<dbReference type="PRINTS" id="PR00344">
    <property type="entry name" value="BCTRLSENSOR"/>
</dbReference>
<dbReference type="PROSITE" id="PS50109">
    <property type="entry name" value="HIS_KIN"/>
    <property type="match status" value="1"/>
</dbReference>
<proteinExistence type="predicted"/>
<dbReference type="InterPro" id="IPR004105">
    <property type="entry name" value="CheA-like_dim"/>
</dbReference>
<dbReference type="PANTHER" id="PTHR43395:SF10">
    <property type="entry name" value="CHEMOTAXIS PROTEIN CHEA"/>
    <property type="match status" value="1"/>
</dbReference>
<dbReference type="InterPro" id="IPR051315">
    <property type="entry name" value="Bact_Chemotaxis_CheA"/>
</dbReference>
<feature type="domain" description="CheW-like" evidence="15">
    <location>
        <begin position="595"/>
        <end position="729"/>
    </location>
</feature>
<dbReference type="PROSITE" id="PS50851">
    <property type="entry name" value="CHEW"/>
    <property type="match status" value="1"/>
</dbReference>
<evidence type="ECO:0000256" key="6">
    <source>
        <dbReference type="ARBA" id="ARBA00022679"/>
    </source>
</evidence>
<keyword evidence="9" id="KW-0067">ATP-binding</keyword>
<evidence type="ECO:0000259" key="15">
    <source>
        <dbReference type="PROSITE" id="PS50851"/>
    </source>
</evidence>
<comment type="function">
    <text evidence="11">Involved in the transmission of sensory signals from the chemoreceptors to the flagellar motors. CheA is autophosphorylated; it can transfer its phosphate group to either CheB or CheY.</text>
</comment>
<dbReference type="SUPFAM" id="SSF47226">
    <property type="entry name" value="Histidine-containing phosphotransfer domain, HPT domain"/>
    <property type="match status" value="1"/>
</dbReference>
<dbReference type="SUPFAM" id="SSF50341">
    <property type="entry name" value="CheW-like"/>
    <property type="match status" value="1"/>
</dbReference>
<evidence type="ECO:0000256" key="1">
    <source>
        <dbReference type="ARBA" id="ARBA00000085"/>
    </source>
</evidence>
<dbReference type="CDD" id="cd00088">
    <property type="entry name" value="HPT"/>
    <property type="match status" value="1"/>
</dbReference>